<organism evidence="1 2">
    <name type="scientific">Azorhizophilus paspali</name>
    <name type="common">Azotobacter paspali</name>
    <dbReference type="NCBI Taxonomy" id="69963"/>
    <lineage>
        <taxon>Bacteria</taxon>
        <taxon>Pseudomonadati</taxon>
        <taxon>Pseudomonadota</taxon>
        <taxon>Gammaproteobacteria</taxon>
        <taxon>Pseudomonadales</taxon>
        <taxon>Pseudomonadaceae</taxon>
        <taxon>Azorhizophilus</taxon>
    </lineage>
</organism>
<name>A0ABV6SPX6_AZOPA</name>
<accession>A0ABV6SPX6</accession>
<evidence type="ECO:0000313" key="1">
    <source>
        <dbReference type="EMBL" id="MFC0711579.1"/>
    </source>
</evidence>
<protein>
    <submittedName>
        <fullName evidence="1">Uncharacterized protein</fullName>
    </submittedName>
</protein>
<sequence length="42" mass="4681">MFLIWAALLRELVIAAYGFGWNYGIDSHEARAMLVLVGEVGQ</sequence>
<dbReference type="Proteomes" id="UP001589891">
    <property type="component" value="Unassembled WGS sequence"/>
</dbReference>
<comment type="caution">
    <text evidence="1">The sequence shown here is derived from an EMBL/GenBank/DDBJ whole genome shotgun (WGS) entry which is preliminary data.</text>
</comment>
<proteinExistence type="predicted"/>
<gene>
    <name evidence="1" type="ORF">ACFFGX_19205</name>
</gene>
<keyword evidence="2" id="KW-1185">Reference proteome</keyword>
<dbReference type="EMBL" id="JBHLSS010000125">
    <property type="protein sequence ID" value="MFC0711579.1"/>
    <property type="molecule type" value="Genomic_DNA"/>
</dbReference>
<dbReference type="RefSeq" id="WP_376948429.1">
    <property type="nucleotide sequence ID" value="NZ_CP171449.1"/>
</dbReference>
<reference evidence="1 2" key="1">
    <citation type="submission" date="2024-09" db="EMBL/GenBank/DDBJ databases">
        <authorList>
            <person name="Sun Q."/>
            <person name="Mori K."/>
        </authorList>
    </citation>
    <scope>NUCLEOTIDE SEQUENCE [LARGE SCALE GENOMIC DNA]</scope>
    <source>
        <strain evidence="1 2">NCAIM B.01794</strain>
    </source>
</reference>
<evidence type="ECO:0000313" key="2">
    <source>
        <dbReference type="Proteomes" id="UP001589891"/>
    </source>
</evidence>